<feature type="transmembrane region" description="Helical" evidence="14">
    <location>
        <begin position="172"/>
        <end position="193"/>
    </location>
</feature>
<evidence type="ECO:0000256" key="6">
    <source>
        <dbReference type="ARBA" id="ARBA00022692"/>
    </source>
</evidence>
<evidence type="ECO:0000313" key="16">
    <source>
        <dbReference type="Proteomes" id="UP001385951"/>
    </source>
</evidence>
<evidence type="ECO:0000313" key="15">
    <source>
        <dbReference type="EMBL" id="KAK7692442.1"/>
    </source>
</evidence>
<comment type="similarity">
    <text evidence="3 14">Belongs to the very long-chain fatty acids dehydratase HACD family.</text>
</comment>
<comment type="caution">
    <text evidence="15">The sequence shown here is derived from an EMBL/GenBank/DDBJ whole genome shotgun (WGS) entry which is preliminary data.</text>
</comment>
<comment type="pathway">
    <text evidence="2 14">Lipid metabolism; fatty acid biosynthesis.</text>
</comment>
<dbReference type="EC" id="4.2.1.134" evidence="4 14"/>
<protein>
    <recommendedName>
        <fullName evidence="4 14">Very-long-chain (3R)-3-hydroxyacyl-CoA dehydratase</fullName>
        <ecNumber evidence="4 14">4.2.1.134</ecNumber>
    </recommendedName>
</protein>
<evidence type="ECO:0000256" key="1">
    <source>
        <dbReference type="ARBA" id="ARBA00004141"/>
    </source>
</evidence>
<evidence type="ECO:0000256" key="11">
    <source>
        <dbReference type="ARBA" id="ARBA00023160"/>
    </source>
</evidence>
<evidence type="ECO:0000256" key="13">
    <source>
        <dbReference type="ARBA" id="ARBA00036671"/>
    </source>
</evidence>
<keyword evidence="9 14" id="KW-0443">Lipid metabolism</keyword>
<keyword evidence="10 14" id="KW-0472">Membrane</keyword>
<feature type="transmembrane region" description="Helical" evidence="14">
    <location>
        <begin position="114"/>
        <end position="135"/>
    </location>
</feature>
<dbReference type="Proteomes" id="UP001385951">
    <property type="component" value="Unassembled WGS sequence"/>
</dbReference>
<comment type="subcellular location">
    <subcellularLocation>
        <location evidence="14">Endoplasmic reticulum membrane</location>
        <topology evidence="14">Multi-pass membrane protein</topology>
    </subcellularLocation>
    <subcellularLocation>
        <location evidence="1">Membrane</location>
        <topology evidence="1">Multi-pass membrane protein</topology>
    </subcellularLocation>
</comment>
<keyword evidence="11 14" id="KW-0275">Fatty acid biosynthesis</keyword>
<dbReference type="GO" id="GO:0030497">
    <property type="term" value="P:fatty acid elongation"/>
    <property type="evidence" value="ECO:0007669"/>
    <property type="project" value="TreeGrafter"/>
</dbReference>
<reference evidence="15 16" key="1">
    <citation type="submission" date="2022-09" db="EMBL/GenBank/DDBJ databases">
        <authorList>
            <person name="Palmer J.M."/>
        </authorList>
    </citation>
    <scope>NUCLEOTIDE SEQUENCE [LARGE SCALE GENOMIC DNA]</scope>
    <source>
        <strain evidence="15 16">DSM 7382</strain>
    </source>
</reference>
<dbReference type="GO" id="GO:0030148">
    <property type="term" value="P:sphingolipid biosynthetic process"/>
    <property type="evidence" value="ECO:0007669"/>
    <property type="project" value="TreeGrafter"/>
</dbReference>
<keyword evidence="16" id="KW-1185">Reference proteome</keyword>
<dbReference type="GO" id="GO:0042761">
    <property type="term" value="P:very long-chain fatty acid biosynthetic process"/>
    <property type="evidence" value="ECO:0007669"/>
    <property type="project" value="TreeGrafter"/>
</dbReference>
<comment type="function">
    <text evidence="14">Catalyzes the third of the four reactions of the long-chain fatty acids elongation cycle. This endoplasmic reticulum-bound enzymatic process, allows the addition of two carbons to the chain of long- and very long-chain fatty acids/VLCFAs per cycle. This enzyme catalyzes the dehydration of the 3-hydroxyacyl-CoA intermediate into trans-2,3-enoyl-CoA, within each cycle of fatty acid elongation. Thereby, it participates to the production of VLCFAs of different chain lengths that are involved in multiple biological processes as precursors of membrane lipids and lipid mediators.</text>
</comment>
<keyword evidence="14" id="KW-0256">Endoplasmic reticulum</keyword>
<keyword evidence="8 14" id="KW-1133">Transmembrane helix</keyword>
<keyword evidence="6 14" id="KW-0812">Transmembrane</keyword>
<dbReference type="Pfam" id="PF04387">
    <property type="entry name" value="PTPLA"/>
    <property type="match status" value="1"/>
</dbReference>
<dbReference type="PANTHER" id="PTHR11035:SF3">
    <property type="entry name" value="VERY-LONG-CHAIN (3R)-3-HYDROXYACYL-COA DEHYDRATASE"/>
    <property type="match status" value="1"/>
</dbReference>
<dbReference type="AlphaFoldDB" id="A0AAW0GR42"/>
<dbReference type="EMBL" id="JASBNA010000004">
    <property type="protein sequence ID" value="KAK7692442.1"/>
    <property type="molecule type" value="Genomic_DNA"/>
</dbReference>
<keyword evidence="7 14" id="KW-0276">Fatty acid metabolism</keyword>
<dbReference type="GO" id="GO:0005789">
    <property type="term" value="C:endoplasmic reticulum membrane"/>
    <property type="evidence" value="ECO:0007669"/>
    <property type="project" value="UniProtKB-SubCell"/>
</dbReference>
<dbReference type="PANTHER" id="PTHR11035">
    <property type="entry name" value="VERY-LONG-CHAIN (3R)-3-HYDROXYACYL-COA DEHYDRATASE"/>
    <property type="match status" value="1"/>
</dbReference>
<name>A0AAW0GR42_9APHY</name>
<dbReference type="GO" id="GO:0102158">
    <property type="term" value="F:very-long-chain (3R)-3-hydroxyacyl-CoA dehydratase activity"/>
    <property type="evidence" value="ECO:0007669"/>
    <property type="project" value="UniProtKB-EC"/>
</dbReference>
<evidence type="ECO:0000256" key="3">
    <source>
        <dbReference type="ARBA" id="ARBA00007811"/>
    </source>
</evidence>
<feature type="transmembrane region" description="Helical" evidence="14">
    <location>
        <begin position="28"/>
        <end position="54"/>
    </location>
</feature>
<feature type="transmembrane region" description="Helical" evidence="14">
    <location>
        <begin position="224"/>
        <end position="246"/>
    </location>
</feature>
<evidence type="ECO:0000256" key="10">
    <source>
        <dbReference type="ARBA" id="ARBA00023136"/>
    </source>
</evidence>
<evidence type="ECO:0000256" key="2">
    <source>
        <dbReference type="ARBA" id="ARBA00005194"/>
    </source>
</evidence>
<evidence type="ECO:0000256" key="4">
    <source>
        <dbReference type="ARBA" id="ARBA00013122"/>
    </source>
</evidence>
<sequence length="267" mass="29613">MAHIEEIDDTPVPKKVVKKRSISPSVQFYLYVYNAVSAMGWSYVLLGTLTHLFALPIPLPYLSETSAPFKGFPASSWAASLEALLPAALVPVLQRATTTYARIGTQTALVQSLAILEVLHAVLGWVGSGAVTTMVQVASRYMLVWGIAPLYPAAQITPFYASMVLSWSITEVIRYTHFAITLLGYEPYILLYLRYTTFYLLYPTGASSEAFCMFVTLPGSGESWGVLSLIRATLFGIWWPGLYVMYMHMVKRRRKVLGGKSSKSKSE</sequence>
<evidence type="ECO:0000256" key="12">
    <source>
        <dbReference type="ARBA" id="ARBA00023239"/>
    </source>
</evidence>
<gene>
    <name evidence="15" type="ORF">QCA50_004067</name>
</gene>
<evidence type="ECO:0000256" key="7">
    <source>
        <dbReference type="ARBA" id="ARBA00022832"/>
    </source>
</evidence>
<dbReference type="InterPro" id="IPR007482">
    <property type="entry name" value="Tyr_Pase-like_PTPLA"/>
</dbReference>
<comment type="catalytic activity">
    <reaction evidence="13 14">
        <text>a very-long-chain (3R)-3-hydroxyacyl-CoA = a very-long-chain (2E)-enoyl-CoA + H2O</text>
        <dbReference type="Rhea" id="RHEA:45812"/>
        <dbReference type="ChEBI" id="CHEBI:15377"/>
        <dbReference type="ChEBI" id="CHEBI:83728"/>
        <dbReference type="ChEBI" id="CHEBI:85440"/>
        <dbReference type="EC" id="4.2.1.134"/>
    </reaction>
</comment>
<feature type="transmembrane region" description="Helical" evidence="14">
    <location>
        <begin position="74"/>
        <end position="93"/>
    </location>
</feature>
<organism evidence="15 16">
    <name type="scientific">Cerrena zonata</name>
    <dbReference type="NCBI Taxonomy" id="2478898"/>
    <lineage>
        <taxon>Eukaryota</taxon>
        <taxon>Fungi</taxon>
        <taxon>Dikarya</taxon>
        <taxon>Basidiomycota</taxon>
        <taxon>Agaricomycotina</taxon>
        <taxon>Agaricomycetes</taxon>
        <taxon>Polyporales</taxon>
        <taxon>Cerrenaceae</taxon>
        <taxon>Cerrena</taxon>
    </lineage>
</organism>
<keyword evidence="5 14" id="KW-0444">Lipid biosynthesis</keyword>
<evidence type="ECO:0000256" key="8">
    <source>
        <dbReference type="ARBA" id="ARBA00022989"/>
    </source>
</evidence>
<accession>A0AAW0GR42</accession>
<evidence type="ECO:0000256" key="9">
    <source>
        <dbReference type="ARBA" id="ARBA00023098"/>
    </source>
</evidence>
<proteinExistence type="inferred from homology"/>
<keyword evidence="12 14" id="KW-0456">Lyase</keyword>
<evidence type="ECO:0000256" key="14">
    <source>
        <dbReference type="RuleBase" id="RU363109"/>
    </source>
</evidence>
<evidence type="ECO:0000256" key="5">
    <source>
        <dbReference type="ARBA" id="ARBA00022516"/>
    </source>
</evidence>